<gene>
    <name evidence="3" type="ORF">HNQ47_001085</name>
</gene>
<dbReference type="Proteomes" id="UP000539953">
    <property type="component" value="Unassembled WGS sequence"/>
</dbReference>
<evidence type="ECO:0000313" key="4">
    <source>
        <dbReference type="Proteomes" id="UP000539953"/>
    </source>
</evidence>
<evidence type="ECO:0000313" key="3">
    <source>
        <dbReference type="EMBL" id="MBB5183065.1"/>
    </source>
</evidence>
<evidence type="ECO:0000259" key="2">
    <source>
        <dbReference type="Pfam" id="PF17425"/>
    </source>
</evidence>
<keyword evidence="1" id="KW-0732">Signal</keyword>
<dbReference type="Gene3D" id="2.60.40.3100">
    <property type="entry name" value="Arylsulphate sulphotransferase monomer, N-terminal domain"/>
    <property type="match status" value="1"/>
</dbReference>
<dbReference type="InterPro" id="IPR035391">
    <property type="entry name" value="Arylsulfotran_N"/>
</dbReference>
<dbReference type="InterPro" id="IPR038477">
    <property type="entry name" value="ASST_N_sf"/>
</dbReference>
<name>A0A7W8CZZ4_9FIRM</name>
<feature type="chain" id="PRO_5038646305" description="Arylsulfotransferase N-terminal domain-containing protein" evidence="1">
    <location>
        <begin position="24"/>
        <end position="561"/>
    </location>
</feature>
<evidence type="ECO:0000256" key="1">
    <source>
        <dbReference type="SAM" id="SignalP"/>
    </source>
</evidence>
<dbReference type="InterPro" id="IPR053143">
    <property type="entry name" value="Arylsulfate_ST"/>
</dbReference>
<accession>A0A7W8CZZ4</accession>
<proteinExistence type="predicted"/>
<dbReference type="PANTHER" id="PTHR35340:SF10">
    <property type="entry name" value="CYTOPLASMIC PROTEIN"/>
    <property type="match status" value="1"/>
</dbReference>
<reference evidence="3 4" key="1">
    <citation type="submission" date="2020-08" db="EMBL/GenBank/DDBJ databases">
        <title>Genomic Encyclopedia of Type Strains, Phase IV (KMG-IV): sequencing the most valuable type-strain genomes for metagenomic binning, comparative biology and taxonomic classification.</title>
        <authorList>
            <person name="Goeker M."/>
        </authorList>
    </citation>
    <scope>NUCLEOTIDE SEQUENCE [LARGE SCALE GENOMIC DNA]</scope>
    <source>
        <strain evidence="3 4">DSM 25799</strain>
    </source>
</reference>
<dbReference type="InterPro" id="IPR011047">
    <property type="entry name" value="Quinoprotein_ADH-like_sf"/>
</dbReference>
<dbReference type="SUPFAM" id="SSF50998">
    <property type="entry name" value="Quinoprotein alcohol dehydrogenase-like"/>
    <property type="match status" value="1"/>
</dbReference>
<dbReference type="PROSITE" id="PS51257">
    <property type="entry name" value="PROKAR_LIPOPROTEIN"/>
    <property type="match status" value="1"/>
</dbReference>
<protein>
    <recommendedName>
        <fullName evidence="2">Arylsulfotransferase N-terminal domain-containing protein</fullName>
    </recommendedName>
</protein>
<sequence>MKCKKWLAALCTAAMLAAGTGCQQQEETFADTITVSEDKDVQDNNSTDNHLSADKLADKVEEIYTTEYSEKIHDNIEDLKSQDDYDESNMLIIHNPYGTNTLSLYVYFKTDKAVKTSYTVSAEGYEDYSSQAESKRTKTHEFTVIGLVPNTKNTITFTMTDANGNTKTEKVTYKMGKLLGSEETTLATTDGTSTQALSNGLYTILGNDSDGQDFMYYYDNSGTIRGEVPILGYRSHRILFKGNLMYYSIGKHTLAAVDNLGQVQKVIHTGKYELHHDYCFDDDGNLVVLASYQTDDVDKCKAEDLIIRIDPDTDKILDVVDLGDILGDYKETTTMPESGVNGEGVYGLDWIHVNSIQWLGSGTVILSSRETSSIIKISKLFSKSPNLDYIIGQKDFWTESGYDDKVLTQVGTFSNTGGQHSVTYVPTDEDGVYYLYLFNNNYGQSTTQPDYDWTQISGIETKTVSAMSAEELAAANSYYYRYKVDENAGTYELETSFAVPYSSFVSSVQETGSTVIADSGFQGIFGEYTNDGQLIRQFKMKLSKYMIYRVYKYDFESFYQK</sequence>
<keyword evidence="4" id="KW-1185">Reference proteome</keyword>
<dbReference type="GO" id="GO:0004062">
    <property type="term" value="F:aryl sulfotransferase activity"/>
    <property type="evidence" value="ECO:0007669"/>
    <property type="project" value="InterPro"/>
</dbReference>
<dbReference type="InterPro" id="IPR010262">
    <property type="entry name" value="Arylsulfotransferase_bact"/>
</dbReference>
<dbReference type="EMBL" id="JACHHK010000003">
    <property type="protein sequence ID" value="MBB5183065.1"/>
    <property type="molecule type" value="Genomic_DNA"/>
</dbReference>
<organism evidence="3 4">
    <name type="scientific">Catenisphaera adipataccumulans</name>
    <dbReference type="NCBI Taxonomy" id="700500"/>
    <lineage>
        <taxon>Bacteria</taxon>
        <taxon>Bacillati</taxon>
        <taxon>Bacillota</taxon>
        <taxon>Erysipelotrichia</taxon>
        <taxon>Erysipelotrichales</taxon>
        <taxon>Erysipelotrichaceae</taxon>
        <taxon>Catenisphaera</taxon>
    </lineage>
</organism>
<dbReference type="Pfam" id="PF05935">
    <property type="entry name" value="Arylsulfotrans"/>
    <property type="match status" value="1"/>
</dbReference>
<feature type="domain" description="Arylsulfotransferase N-terminal" evidence="2">
    <location>
        <begin position="92"/>
        <end position="175"/>
    </location>
</feature>
<dbReference type="RefSeq" id="WP_183328316.1">
    <property type="nucleotide sequence ID" value="NZ_JACHHK010000003.1"/>
</dbReference>
<comment type="caution">
    <text evidence="3">The sequence shown here is derived from an EMBL/GenBank/DDBJ whole genome shotgun (WGS) entry which is preliminary data.</text>
</comment>
<dbReference type="PANTHER" id="PTHR35340">
    <property type="entry name" value="PQQ ENZYME REPEAT PROTEIN-RELATED"/>
    <property type="match status" value="1"/>
</dbReference>
<feature type="signal peptide" evidence="1">
    <location>
        <begin position="1"/>
        <end position="23"/>
    </location>
</feature>
<dbReference type="Pfam" id="PF17425">
    <property type="entry name" value="Arylsulfotran_N"/>
    <property type="match status" value="1"/>
</dbReference>
<dbReference type="AlphaFoldDB" id="A0A7W8CZZ4"/>